<feature type="compositionally biased region" description="Low complexity" evidence="2">
    <location>
        <begin position="114"/>
        <end position="134"/>
    </location>
</feature>
<name>A0ABR2SVN0_9ROSI</name>
<comment type="caution">
    <text evidence="3">The sequence shown here is derived from an EMBL/GenBank/DDBJ whole genome shotgun (WGS) entry which is preliminary data.</text>
</comment>
<evidence type="ECO:0000313" key="3">
    <source>
        <dbReference type="EMBL" id="KAK9029298.1"/>
    </source>
</evidence>
<sequence>MEINGPSRFRHPKSQSTDRFLGVYPHSPLPNNPSHSSAVAEELNEDDIFLSGDFSDNSIGSNSAGGLPNSHYQKTSPSSTPFNHKSFPHSENFGILAAIRNPSRPQSHFYQKPSISTSASSSSSVTSTASSARSIPSVPKPPQERIPVVSSSSSFSGRFHQSAPVNVPILAKPMRKRQDFDDDYDMELEEEGEMLPPHEIVARSLAQSPALACSVLEGAGRTLKGRDLRQSSVRLNEVRYYCRMLGFGFPWWVDGFEFLLLGLDVRRFGLNAVKYYCRMLGFGFHWCLDSFDLLLFGLRCWKVDCLYIASVERTFGYGELCSVLSGARQLESLCTVFS</sequence>
<feature type="region of interest" description="Disordered" evidence="2">
    <location>
        <begin position="105"/>
        <end position="155"/>
    </location>
</feature>
<reference evidence="3 4" key="1">
    <citation type="journal article" date="2024" name="G3 (Bethesda)">
        <title>Genome assembly of Hibiscus sabdariffa L. provides insights into metabolisms of medicinal natural products.</title>
        <authorList>
            <person name="Kim T."/>
        </authorList>
    </citation>
    <scope>NUCLEOTIDE SEQUENCE [LARGE SCALE GENOMIC DNA]</scope>
    <source>
        <strain evidence="3">TK-2024</strain>
        <tissue evidence="3">Old leaves</tissue>
    </source>
</reference>
<gene>
    <name evidence="3" type="ORF">V6N11_026417</name>
</gene>
<dbReference type="EMBL" id="JBBPBN010000011">
    <property type="protein sequence ID" value="KAK9029298.1"/>
    <property type="molecule type" value="Genomic_DNA"/>
</dbReference>
<dbReference type="InterPro" id="IPR007608">
    <property type="entry name" value="Senescence_reg_S40"/>
</dbReference>
<comment type="similarity">
    <text evidence="1">Belongs to the senescence regulator S40 family.</text>
</comment>
<feature type="region of interest" description="Disordered" evidence="2">
    <location>
        <begin position="1"/>
        <end position="40"/>
    </location>
</feature>
<evidence type="ECO:0000313" key="4">
    <source>
        <dbReference type="Proteomes" id="UP001396334"/>
    </source>
</evidence>
<dbReference type="Proteomes" id="UP001396334">
    <property type="component" value="Unassembled WGS sequence"/>
</dbReference>
<proteinExistence type="inferred from homology"/>
<dbReference type="PANTHER" id="PTHR33083">
    <property type="entry name" value="EXPRESSED PROTEIN"/>
    <property type="match status" value="1"/>
</dbReference>
<feature type="region of interest" description="Disordered" evidence="2">
    <location>
        <begin position="60"/>
        <end position="87"/>
    </location>
</feature>
<organism evidence="3 4">
    <name type="scientific">Hibiscus sabdariffa</name>
    <name type="common">roselle</name>
    <dbReference type="NCBI Taxonomy" id="183260"/>
    <lineage>
        <taxon>Eukaryota</taxon>
        <taxon>Viridiplantae</taxon>
        <taxon>Streptophyta</taxon>
        <taxon>Embryophyta</taxon>
        <taxon>Tracheophyta</taxon>
        <taxon>Spermatophyta</taxon>
        <taxon>Magnoliopsida</taxon>
        <taxon>eudicotyledons</taxon>
        <taxon>Gunneridae</taxon>
        <taxon>Pentapetalae</taxon>
        <taxon>rosids</taxon>
        <taxon>malvids</taxon>
        <taxon>Malvales</taxon>
        <taxon>Malvaceae</taxon>
        <taxon>Malvoideae</taxon>
        <taxon>Hibiscus</taxon>
    </lineage>
</organism>
<feature type="compositionally biased region" description="Polar residues" evidence="2">
    <location>
        <begin position="60"/>
        <end position="83"/>
    </location>
</feature>
<evidence type="ECO:0000256" key="1">
    <source>
        <dbReference type="ARBA" id="ARBA00034773"/>
    </source>
</evidence>
<dbReference type="Pfam" id="PF04520">
    <property type="entry name" value="Senescence_reg"/>
    <property type="match status" value="1"/>
</dbReference>
<accession>A0ABR2SVN0</accession>
<keyword evidence="4" id="KW-1185">Reference proteome</keyword>
<protein>
    <submittedName>
        <fullName evidence="3">Uncharacterized protein</fullName>
    </submittedName>
</protein>
<evidence type="ECO:0000256" key="2">
    <source>
        <dbReference type="SAM" id="MobiDB-lite"/>
    </source>
</evidence>
<dbReference type="PANTHER" id="PTHR33083:SF50">
    <property type="entry name" value="PROTEIN S40-7"/>
    <property type="match status" value="1"/>
</dbReference>